<feature type="binding site" evidence="5">
    <location>
        <begin position="116"/>
        <end position="119"/>
    </location>
    <ligand>
        <name>NADP(+)</name>
        <dbReference type="ChEBI" id="CHEBI:58349"/>
    </ligand>
</feature>
<feature type="binding site" evidence="5">
    <location>
        <position position="198"/>
    </location>
    <ligand>
        <name>substrate</name>
    </ligand>
</feature>
<keyword evidence="4 5" id="KW-0413">Isomerase</keyword>
<comment type="pathway">
    <text evidence="5">Nucleotide-sugar biosynthesis; GDP-L-fucose biosynthesis via de novo pathway; GDP-L-fucose from GDP-alpha-D-mannose: step 2/2.</text>
</comment>
<feature type="binding site" evidence="5">
    <location>
        <position position="213"/>
    </location>
    <ligand>
        <name>substrate</name>
    </ligand>
</feature>
<sequence length="332" mass="36207">MIATTEPAPDFDLAGKRIFVAGHRGMVGSALVRRLALEECEILTVERAKLDLTRQAEVEAWMGRNRPDGVIIAAARVGGIQANAAQPTEFLYENLMIATNLIASAAETGVAKLLFLGSSCIYPRLAAQPIDEDQLLQGALEPTNEAYAIAKIAGLTLARSLNVQHGLPYVTAMPTNLYGPNDNFDLETSHVLPALMRKVFEAQAEGRDTVSIWGSGAPLREFLHVDDLADACVFLMRRYADPRQINVGSGEEVTIRDLATRIAEAVGYAGGFAFDATKPDGAPRKRLNSERILALGWRPTITLSAGLRSTFRWWRETEPLPQPEQALRARSA</sequence>
<comment type="similarity">
    <text evidence="1 5">Belongs to the NAD(P)-dependent epimerase/dehydratase family. Fucose synthase subfamily.</text>
</comment>
<gene>
    <name evidence="5" type="primary">fcl</name>
    <name evidence="7" type="ORF">EYR15_16345</name>
</gene>
<feature type="binding site" evidence="5">
    <location>
        <position position="220"/>
    </location>
    <ligand>
        <name>substrate</name>
    </ligand>
</feature>
<name>A0A4V2JD73_9HYPH</name>
<evidence type="ECO:0000256" key="4">
    <source>
        <dbReference type="ARBA" id="ARBA00023235"/>
    </source>
</evidence>
<dbReference type="AlphaFoldDB" id="A0A4V2JD73"/>
<keyword evidence="8" id="KW-1185">Reference proteome</keyword>
<evidence type="ECO:0000259" key="6">
    <source>
        <dbReference type="Pfam" id="PF01370"/>
    </source>
</evidence>
<dbReference type="InterPro" id="IPR036291">
    <property type="entry name" value="NAD(P)-bd_dom_sf"/>
</dbReference>
<feature type="binding site" evidence="5">
    <location>
        <begin position="174"/>
        <end position="177"/>
    </location>
    <ligand>
        <name>NADP(+)</name>
        <dbReference type="ChEBI" id="CHEBI:58349"/>
    </ligand>
</feature>
<feature type="site" description="Important for catalytic activity" evidence="5">
    <location>
        <position position="120"/>
    </location>
</feature>
<dbReference type="InterPro" id="IPR001509">
    <property type="entry name" value="Epimerase_deHydtase"/>
</dbReference>
<dbReference type="Gene3D" id="3.40.50.720">
    <property type="entry name" value="NAD(P)-binding Rossmann-like Domain"/>
    <property type="match status" value="1"/>
</dbReference>
<feature type="domain" description="NAD-dependent epimerase/dehydratase" evidence="6">
    <location>
        <begin position="18"/>
        <end position="248"/>
    </location>
</feature>
<reference evidence="7 8" key="1">
    <citation type="submission" date="2019-02" db="EMBL/GenBank/DDBJ databases">
        <title>Hansschlegelia quercus sp. nov., a novel methylotrophic bacterium from buds of oak (Quercus robur L.).</title>
        <authorList>
            <person name="Agafonova N.V."/>
            <person name="Kaparullina E.N."/>
            <person name="Grouzdev D.S."/>
            <person name="Doronina N.V."/>
        </authorList>
    </citation>
    <scope>NUCLEOTIDE SEQUENCE [LARGE SCALE GENOMIC DNA]</scope>
    <source>
        <strain evidence="7 8">Dub</strain>
    </source>
</reference>
<dbReference type="OrthoDB" id="9811425at2"/>
<feature type="binding site" evidence="5">
    <location>
        <position position="280"/>
    </location>
    <ligand>
        <name>substrate</name>
    </ligand>
</feature>
<comment type="catalytic activity">
    <reaction evidence="5">
        <text>GDP-beta-L-fucose + NADP(+) = GDP-4-dehydro-alpha-D-rhamnose + NADPH + H(+)</text>
        <dbReference type="Rhea" id="RHEA:18885"/>
        <dbReference type="ChEBI" id="CHEBI:15378"/>
        <dbReference type="ChEBI" id="CHEBI:57273"/>
        <dbReference type="ChEBI" id="CHEBI:57783"/>
        <dbReference type="ChEBI" id="CHEBI:57964"/>
        <dbReference type="ChEBI" id="CHEBI:58349"/>
        <dbReference type="EC" id="1.1.1.271"/>
    </reaction>
</comment>
<dbReference type="InterPro" id="IPR028614">
    <property type="entry name" value="GDP_fucose/colitose_synth"/>
</dbReference>
<dbReference type="SUPFAM" id="SSF51735">
    <property type="entry name" value="NAD(P)-binding Rossmann-fold domains"/>
    <property type="match status" value="1"/>
</dbReference>
<protein>
    <recommendedName>
        <fullName evidence="5">GDP-L-fucose synthase</fullName>
        <ecNumber evidence="5">1.1.1.271</ecNumber>
    </recommendedName>
    <alternativeName>
        <fullName evidence="5">GDP-4-keto-6-deoxy-D-mannose-3,5-epimerase-4-reductase</fullName>
    </alternativeName>
</protein>
<feature type="binding site" evidence="5">
    <location>
        <position position="190"/>
    </location>
    <ligand>
        <name>NADP(+)</name>
        <dbReference type="ChEBI" id="CHEBI:58349"/>
    </ligand>
</feature>
<comment type="caution">
    <text evidence="7">The sequence shown here is derived from an EMBL/GenBank/DDBJ whole genome shotgun (WGS) entry which is preliminary data.</text>
</comment>
<dbReference type="GO" id="GO:0016853">
    <property type="term" value="F:isomerase activity"/>
    <property type="evidence" value="ECO:0007669"/>
    <property type="project" value="UniProtKB-KW"/>
</dbReference>
<feature type="binding site" evidence="5">
    <location>
        <begin position="22"/>
        <end position="28"/>
    </location>
    <ligand>
        <name>NADP(+)</name>
        <dbReference type="ChEBI" id="CHEBI:58349"/>
    </ligand>
</feature>
<evidence type="ECO:0000256" key="5">
    <source>
        <dbReference type="HAMAP-Rule" id="MF_00956"/>
    </source>
</evidence>
<dbReference type="Gene3D" id="3.90.25.10">
    <property type="entry name" value="UDP-galactose 4-epimerase, domain 1"/>
    <property type="match status" value="1"/>
</dbReference>
<keyword evidence="2 5" id="KW-0521">NADP</keyword>
<dbReference type="EC" id="1.1.1.271" evidence="5"/>
<dbReference type="HAMAP" id="MF_00956">
    <property type="entry name" value="GDP_fucose_synth"/>
    <property type="match status" value="1"/>
</dbReference>
<keyword evidence="5" id="KW-0511">Multifunctional enzyme</keyword>
<evidence type="ECO:0000256" key="3">
    <source>
        <dbReference type="ARBA" id="ARBA00023002"/>
    </source>
</evidence>
<evidence type="ECO:0000256" key="1">
    <source>
        <dbReference type="ARBA" id="ARBA00005959"/>
    </source>
</evidence>
<dbReference type="PANTHER" id="PTHR43238">
    <property type="entry name" value="GDP-L-FUCOSE SYNTHASE"/>
    <property type="match status" value="1"/>
</dbReference>
<dbReference type="GO" id="GO:0050577">
    <property type="term" value="F:GDP-L-fucose synthase activity"/>
    <property type="evidence" value="ECO:0007669"/>
    <property type="project" value="UniProtKB-UniRule"/>
</dbReference>
<accession>A0A4V2JD73</accession>
<proteinExistence type="inferred from homology"/>
<dbReference type="UniPathway" id="UPA00128">
    <property type="reaction ID" value="UER00191"/>
</dbReference>
<dbReference type="CDD" id="cd05239">
    <property type="entry name" value="GDP_FS_SDR_e"/>
    <property type="match status" value="1"/>
</dbReference>
<dbReference type="Proteomes" id="UP000291613">
    <property type="component" value="Unassembled WGS sequence"/>
</dbReference>
<dbReference type="EMBL" id="SIUB01000011">
    <property type="protein sequence ID" value="TBN47310.1"/>
    <property type="molecule type" value="Genomic_DNA"/>
</dbReference>
<dbReference type="GO" id="GO:0042351">
    <property type="term" value="P:'de novo' GDP-L-fucose biosynthetic process"/>
    <property type="evidence" value="ECO:0007669"/>
    <property type="project" value="UniProtKB-UniRule"/>
</dbReference>
<feature type="active site" description="Proton donor/acceptor" evidence="5">
    <location>
        <position position="147"/>
    </location>
</feature>
<keyword evidence="3 5" id="KW-0560">Oxidoreductase</keyword>
<dbReference type="PANTHER" id="PTHR43238:SF1">
    <property type="entry name" value="GDP-L-FUCOSE SYNTHASE"/>
    <property type="match status" value="1"/>
</dbReference>
<evidence type="ECO:0000256" key="2">
    <source>
        <dbReference type="ARBA" id="ARBA00022857"/>
    </source>
</evidence>
<evidence type="ECO:0000313" key="8">
    <source>
        <dbReference type="Proteomes" id="UP000291613"/>
    </source>
</evidence>
<evidence type="ECO:0000313" key="7">
    <source>
        <dbReference type="EMBL" id="TBN47310.1"/>
    </source>
</evidence>
<dbReference type="RefSeq" id="WP_131004646.1">
    <property type="nucleotide sequence ID" value="NZ_JBHSZR010000010.1"/>
</dbReference>
<dbReference type="Pfam" id="PF01370">
    <property type="entry name" value="Epimerase"/>
    <property type="match status" value="1"/>
</dbReference>
<dbReference type="GO" id="GO:0070401">
    <property type="term" value="F:NADP+ binding"/>
    <property type="evidence" value="ECO:0007669"/>
    <property type="project" value="UniProtKB-UniRule"/>
</dbReference>
<comment type="function">
    <text evidence="5">Catalyzes the two-step NADP-dependent conversion of GDP-4-dehydro-6-deoxy-D-mannose to GDP-fucose, involving an epimerase and a reductase reaction.</text>
</comment>
<feature type="binding site" evidence="5">
    <location>
        <position position="151"/>
    </location>
    <ligand>
        <name>NADP(+)</name>
        <dbReference type="ChEBI" id="CHEBI:58349"/>
    </ligand>
</feature>
<feature type="site" description="Important for catalytic activity" evidence="5">
    <location>
        <position position="118"/>
    </location>
</feature>
<organism evidence="7 8">
    <name type="scientific">Hansschlegelia quercus</name>
    <dbReference type="NCBI Taxonomy" id="2528245"/>
    <lineage>
        <taxon>Bacteria</taxon>
        <taxon>Pseudomonadati</taxon>
        <taxon>Pseudomonadota</taxon>
        <taxon>Alphaproteobacteria</taxon>
        <taxon>Hyphomicrobiales</taxon>
        <taxon>Methylopilaceae</taxon>
        <taxon>Hansschlegelia</taxon>
    </lineage>
</organism>